<evidence type="ECO:0000256" key="5">
    <source>
        <dbReference type="ARBA" id="ARBA00022692"/>
    </source>
</evidence>
<accession>A0A7W8VF66</accession>
<dbReference type="GO" id="GO:0016567">
    <property type="term" value="P:protein ubiquitination"/>
    <property type="evidence" value="ECO:0007669"/>
    <property type="project" value="InterPro"/>
</dbReference>
<name>A0A7W8VF66_9ACTN</name>
<dbReference type="GO" id="GO:0016020">
    <property type="term" value="C:membrane"/>
    <property type="evidence" value="ECO:0007669"/>
    <property type="project" value="UniProtKB-SubCell"/>
</dbReference>
<dbReference type="GO" id="GO:0061630">
    <property type="term" value="F:ubiquitin protein ligase activity"/>
    <property type="evidence" value="ECO:0007669"/>
    <property type="project" value="UniProtKB-EC"/>
</dbReference>
<keyword evidence="8" id="KW-0833">Ubl conjugation pathway</keyword>
<keyword evidence="10 12" id="KW-1133">Transmembrane helix</keyword>
<evidence type="ECO:0000313" key="14">
    <source>
        <dbReference type="EMBL" id="MBB5434097.1"/>
    </source>
</evidence>
<dbReference type="InterPro" id="IPR022170">
    <property type="entry name" value="MUL1-like"/>
</dbReference>
<evidence type="ECO:0000259" key="13">
    <source>
        <dbReference type="Pfam" id="PF12483"/>
    </source>
</evidence>
<evidence type="ECO:0000256" key="3">
    <source>
        <dbReference type="ARBA" id="ARBA00012483"/>
    </source>
</evidence>
<evidence type="ECO:0000256" key="4">
    <source>
        <dbReference type="ARBA" id="ARBA00022679"/>
    </source>
</evidence>
<organism evidence="14 15">
    <name type="scientific">Nocardiopsis composta</name>
    <dbReference type="NCBI Taxonomy" id="157465"/>
    <lineage>
        <taxon>Bacteria</taxon>
        <taxon>Bacillati</taxon>
        <taxon>Actinomycetota</taxon>
        <taxon>Actinomycetes</taxon>
        <taxon>Streptosporangiales</taxon>
        <taxon>Nocardiopsidaceae</taxon>
        <taxon>Nocardiopsis</taxon>
    </lineage>
</organism>
<dbReference type="EC" id="2.3.2.27" evidence="3"/>
<dbReference type="Pfam" id="PF12483">
    <property type="entry name" value="GIDE"/>
    <property type="match status" value="1"/>
</dbReference>
<keyword evidence="5 12" id="KW-0812">Transmembrane</keyword>
<comment type="subcellular location">
    <subcellularLocation>
        <location evidence="2">Membrane</location>
        <topology evidence="2">Multi-pass membrane protein</topology>
    </subcellularLocation>
</comment>
<keyword evidence="4" id="KW-0808">Transferase</keyword>
<evidence type="ECO:0000256" key="7">
    <source>
        <dbReference type="ARBA" id="ARBA00022771"/>
    </source>
</evidence>
<evidence type="ECO:0000256" key="6">
    <source>
        <dbReference type="ARBA" id="ARBA00022723"/>
    </source>
</evidence>
<evidence type="ECO:0000256" key="12">
    <source>
        <dbReference type="SAM" id="Phobius"/>
    </source>
</evidence>
<protein>
    <recommendedName>
        <fullName evidence="3">RING-type E3 ubiquitin transferase</fullName>
        <ecNumber evidence="3">2.3.2.27</ecNumber>
    </recommendedName>
</protein>
<evidence type="ECO:0000256" key="10">
    <source>
        <dbReference type="ARBA" id="ARBA00022989"/>
    </source>
</evidence>
<feature type="transmembrane region" description="Helical" evidence="12">
    <location>
        <begin position="234"/>
        <end position="255"/>
    </location>
</feature>
<dbReference type="AlphaFoldDB" id="A0A7W8VF66"/>
<reference evidence="14 15" key="1">
    <citation type="submission" date="2020-08" db="EMBL/GenBank/DDBJ databases">
        <title>Sequencing the genomes of 1000 actinobacteria strains.</title>
        <authorList>
            <person name="Klenk H.-P."/>
        </authorList>
    </citation>
    <scope>NUCLEOTIDE SEQUENCE [LARGE SCALE GENOMIC DNA]</scope>
    <source>
        <strain evidence="14 15">DSM 44551</strain>
    </source>
</reference>
<evidence type="ECO:0000256" key="8">
    <source>
        <dbReference type="ARBA" id="ARBA00022786"/>
    </source>
</evidence>
<comment type="caution">
    <text evidence="14">The sequence shown here is derived from an EMBL/GenBank/DDBJ whole genome shotgun (WGS) entry which is preliminary data.</text>
</comment>
<keyword evidence="9" id="KW-0862">Zinc</keyword>
<gene>
    <name evidence="14" type="ORF">HDA36_004181</name>
</gene>
<proteinExistence type="predicted"/>
<keyword evidence="7" id="KW-0863">Zinc-finger</keyword>
<dbReference type="EMBL" id="JACHDB010000001">
    <property type="protein sequence ID" value="MBB5434097.1"/>
    <property type="molecule type" value="Genomic_DNA"/>
</dbReference>
<keyword evidence="15" id="KW-1185">Reference proteome</keyword>
<feature type="transmembrane region" description="Helical" evidence="12">
    <location>
        <begin position="6"/>
        <end position="28"/>
    </location>
</feature>
<dbReference type="Proteomes" id="UP000572635">
    <property type="component" value="Unassembled WGS sequence"/>
</dbReference>
<comment type="catalytic activity">
    <reaction evidence="1">
        <text>S-ubiquitinyl-[E2 ubiquitin-conjugating enzyme]-L-cysteine + [acceptor protein]-L-lysine = [E2 ubiquitin-conjugating enzyme]-L-cysteine + N(6)-ubiquitinyl-[acceptor protein]-L-lysine.</text>
        <dbReference type="EC" id="2.3.2.27"/>
    </reaction>
</comment>
<evidence type="ECO:0000256" key="2">
    <source>
        <dbReference type="ARBA" id="ARBA00004141"/>
    </source>
</evidence>
<evidence type="ECO:0000256" key="1">
    <source>
        <dbReference type="ARBA" id="ARBA00000900"/>
    </source>
</evidence>
<evidence type="ECO:0000256" key="9">
    <source>
        <dbReference type="ARBA" id="ARBA00022833"/>
    </source>
</evidence>
<dbReference type="GO" id="GO:0008270">
    <property type="term" value="F:zinc ion binding"/>
    <property type="evidence" value="ECO:0007669"/>
    <property type="project" value="UniProtKB-KW"/>
</dbReference>
<keyword evidence="6" id="KW-0479">Metal-binding</keyword>
<sequence>MLVIGAVLIVVAAVLAVPAVIALLRYTAHRDFERLRPRALAARDGEDVEVTGIAVAGPAGEEESRLARIPCVWHCHEVLRHYWTPAPDPRTGERERAYDPIAEYGEGTPFGLVGLGASAERAAAVLVDPADAAADGIDLALQRVVGRPQKGVRAPADDLLPRVKGRISGLFRGETIEFEYREWLIKSGTPVTVRGRVQVRDGRPFLTAPPDDKLRITRAAEAPAQEAARSGRRALLLGGGTLASAGVGLLMVLGAV</sequence>
<dbReference type="RefSeq" id="WP_184394417.1">
    <property type="nucleotide sequence ID" value="NZ_BAAAJD010000052.1"/>
</dbReference>
<evidence type="ECO:0000313" key="15">
    <source>
        <dbReference type="Proteomes" id="UP000572635"/>
    </source>
</evidence>
<evidence type="ECO:0000256" key="11">
    <source>
        <dbReference type="ARBA" id="ARBA00023136"/>
    </source>
</evidence>
<feature type="domain" description="E3 Ubiquitin ligase MUL1-like" evidence="13">
    <location>
        <begin position="102"/>
        <end position="246"/>
    </location>
</feature>
<keyword evidence="11 12" id="KW-0472">Membrane</keyword>